<accession>A0ABR0NXK0</accession>
<comment type="caution">
    <text evidence="1">The sequence shown here is derived from an EMBL/GenBank/DDBJ whole genome shotgun (WGS) entry which is preliminary data.</text>
</comment>
<name>A0ABR0NXK0_GOSAR</name>
<proteinExistence type="predicted"/>
<sequence>MAYSHIHSRSYPLSTWSKNKVDKLKLSGLNEVAFSLGHGLSICRTPYVKCSQKLGEQSLGISRVVDKKPVKKVGKNEHHLWKERDSTGSGQKALNLDRIRIQYAKTKSDCIAKMMETLFPEKRRRSKKKKVTKWMLSK</sequence>
<organism evidence="1 2">
    <name type="scientific">Gossypium arboreum</name>
    <name type="common">Tree cotton</name>
    <name type="synonym">Gossypium nanking</name>
    <dbReference type="NCBI Taxonomy" id="29729"/>
    <lineage>
        <taxon>Eukaryota</taxon>
        <taxon>Viridiplantae</taxon>
        <taxon>Streptophyta</taxon>
        <taxon>Embryophyta</taxon>
        <taxon>Tracheophyta</taxon>
        <taxon>Spermatophyta</taxon>
        <taxon>Magnoliopsida</taxon>
        <taxon>eudicotyledons</taxon>
        <taxon>Gunneridae</taxon>
        <taxon>Pentapetalae</taxon>
        <taxon>rosids</taxon>
        <taxon>malvids</taxon>
        <taxon>Malvales</taxon>
        <taxon>Malvaceae</taxon>
        <taxon>Malvoideae</taxon>
        <taxon>Gossypium</taxon>
    </lineage>
</organism>
<dbReference type="EMBL" id="JARKNE010000008">
    <property type="protein sequence ID" value="KAK5811078.1"/>
    <property type="molecule type" value="Genomic_DNA"/>
</dbReference>
<keyword evidence="2" id="KW-1185">Reference proteome</keyword>
<evidence type="ECO:0000313" key="1">
    <source>
        <dbReference type="EMBL" id="KAK5811078.1"/>
    </source>
</evidence>
<dbReference type="Proteomes" id="UP001358586">
    <property type="component" value="Chromosome 8"/>
</dbReference>
<gene>
    <name evidence="1" type="ORF">PVK06_026397</name>
</gene>
<protein>
    <submittedName>
        <fullName evidence="1">Uncharacterized protein</fullName>
    </submittedName>
</protein>
<reference evidence="1 2" key="1">
    <citation type="submission" date="2023-03" db="EMBL/GenBank/DDBJ databases">
        <title>WGS of Gossypium arboreum.</title>
        <authorList>
            <person name="Yu D."/>
        </authorList>
    </citation>
    <scope>NUCLEOTIDE SEQUENCE [LARGE SCALE GENOMIC DNA]</scope>
    <source>
        <tissue evidence="1">Leaf</tissue>
    </source>
</reference>
<evidence type="ECO:0000313" key="2">
    <source>
        <dbReference type="Proteomes" id="UP001358586"/>
    </source>
</evidence>